<evidence type="ECO:0000256" key="6">
    <source>
        <dbReference type="SAM" id="Phobius"/>
    </source>
</evidence>
<keyword evidence="1" id="KW-1003">Cell membrane</keyword>
<reference evidence="8 9" key="1">
    <citation type="submission" date="2017-05" db="EMBL/GenBank/DDBJ databases">
        <title>Vagococcus spp. assemblies.</title>
        <authorList>
            <person name="Gulvik C.A."/>
        </authorList>
    </citation>
    <scope>NUCLEOTIDE SEQUENCE [LARGE SCALE GENOMIC DNA]</scope>
    <source>
        <strain evidence="8 9">LMG 24798</strain>
    </source>
</reference>
<name>A0A430AVN3_9ENTE</name>
<dbReference type="OrthoDB" id="2200420at2"/>
<dbReference type="AlphaFoldDB" id="A0A430AVN3"/>
<gene>
    <name evidence="8" type="ORF">CBF27_06695</name>
</gene>
<feature type="domain" description="Lipopolysaccharide assembly protein A" evidence="7">
    <location>
        <begin position="24"/>
        <end position="84"/>
    </location>
</feature>
<keyword evidence="4 6" id="KW-0472">Membrane</keyword>
<keyword evidence="3 6" id="KW-1133">Transmembrane helix</keyword>
<accession>A0A430AVN3</accession>
<dbReference type="GO" id="GO:0005886">
    <property type="term" value="C:plasma membrane"/>
    <property type="evidence" value="ECO:0007669"/>
    <property type="project" value="InterPro"/>
</dbReference>
<proteinExistence type="predicted"/>
<evidence type="ECO:0000256" key="5">
    <source>
        <dbReference type="SAM" id="Coils"/>
    </source>
</evidence>
<dbReference type="PANTHER" id="PTHR41335">
    <property type="entry name" value="MEMBRANE PROTEIN-RELATED"/>
    <property type="match status" value="1"/>
</dbReference>
<comment type="caution">
    <text evidence="8">The sequence shown here is derived from an EMBL/GenBank/DDBJ whole genome shotgun (WGS) entry which is preliminary data.</text>
</comment>
<evidence type="ECO:0000259" key="7">
    <source>
        <dbReference type="Pfam" id="PF06305"/>
    </source>
</evidence>
<keyword evidence="2 6" id="KW-0812">Transmembrane</keyword>
<organism evidence="8 9">
    <name type="scientific">Vagococcus acidifermentans</name>
    <dbReference type="NCBI Taxonomy" id="564710"/>
    <lineage>
        <taxon>Bacteria</taxon>
        <taxon>Bacillati</taxon>
        <taxon>Bacillota</taxon>
        <taxon>Bacilli</taxon>
        <taxon>Lactobacillales</taxon>
        <taxon>Enterococcaceae</taxon>
        <taxon>Vagococcus</taxon>
    </lineage>
</organism>
<evidence type="ECO:0000313" key="9">
    <source>
        <dbReference type="Proteomes" id="UP000286773"/>
    </source>
</evidence>
<keyword evidence="5" id="KW-0175">Coiled coil</keyword>
<protein>
    <recommendedName>
        <fullName evidence="7">Lipopolysaccharide assembly protein A domain-containing protein</fullName>
    </recommendedName>
</protein>
<evidence type="ECO:0000313" key="8">
    <source>
        <dbReference type="EMBL" id="RSU12109.1"/>
    </source>
</evidence>
<feature type="transmembrane region" description="Helical" evidence="6">
    <location>
        <begin position="41"/>
        <end position="65"/>
    </location>
</feature>
<evidence type="ECO:0000256" key="3">
    <source>
        <dbReference type="ARBA" id="ARBA00022989"/>
    </source>
</evidence>
<feature type="coiled-coil region" evidence="5">
    <location>
        <begin position="64"/>
        <end position="121"/>
    </location>
</feature>
<dbReference type="Proteomes" id="UP000286773">
    <property type="component" value="Unassembled WGS sequence"/>
</dbReference>
<dbReference type="RefSeq" id="WP_126813555.1">
    <property type="nucleotide sequence ID" value="NZ_NGKC01000006.1"/>
</dbReference>
<sequence length="129" mass="14530">MKRTWITIAFVVILFIIVLFSVVNAQPVVINFGFTKVNLPLVLVILGSFLVGALFSAVFMGVGYFQKKRQIKDLNQQLYQAEQTAAEQIREASSDREASLLAQIEAQENELSELRQLLSADFLDNDYLS</sequence>
<dbReference type="EMBL" id="NGKC01000006">
    <property type="protein sequence ID" value="RSU12109.1"/>
    <property type="molecule type" value="Genomic_DNA"/>
</dbReference>
<dbReference type="InterPro" id="IPR010445">
    <property type="entry name" value="LapA_dom"/>
</dbReference>
<dbReference type="PANTHER" id="PTHR41335:SF1">
    <property type="entry name" value="MEMBRANE PROTEIN"/>
    <property type="match status" value="1"/>
</dbReference>
<evidence type="ECO:0000256" key="2">
    <source>
        <dbReference type="ARBA" id="ARBA00022692"/>
    </source>
</evidence>
<keyword evidence="9" id="KW-1185">Reference proteome</keyword>
<evidence type="ECO:0000256" key="1">
    <source>
        <dbReference type="ARBA" id="ARBA00022475"/>
    </source>
</evidence>
<evidence type="ECO:0000256" key="4">
    <source>
        <dbReference type="ARBA" id="ARBA00023136"/>
    </source>
</evidence>
<dbReference type="Pfam" id="PF06305">
    <property type="entry name" value="LapA_dom"/>
    <property type="match status" value="1"/>
</dbReference>